<dbReference type="STRING" id="1499967.U27_05760"/>
<keyword evidence="2" id="KW-1185">Reference proteome</keyword>
<dbReference type="HOGENOM" id="CLU_082825_0_1_0"/>
<dbReference type="PIRSF" id="PIRSF022704">
    <property type="entry name" value="UCP022704"/>
    <property type="match status" value="1"/>
</dbReference>
<dbReference type="InterPro" id="IPR015987">
    <property type="entry name" value="UCP022704"/>
</dbReference>
<dbReference type="eggNOG" id="COG3506">
    <property type="taxonomic scope" value="Bacteria"/>
</dbReference>
<evidence type="ECO:0008006" key="3">
    <source>
        <dbReference type="Google" id="ProtNLM"/>
    </source>
</evidence>
<dbReference type="PANTHER" id="PTHR35332">
    <property type="entry name" value="REGULATION OF ENOLASE PROTEIN 1"/>
    <property type="match status" value="1"/>
</dbReference>
<organism evidence="1">
    <name type="scientific">Vecturithrix granuli</name>
    <dbReference type="NCBI Taxonomy" id="1499967"/>
    <lineage>
        <taxon>Bacteria</taxon>
        <taxon>Candidatus Moduliflexota</taxon>
        <taxon>Candidatus Vecturitrichia</taxon>
        <taxon>Candidatus Vecturitrichales</taxon>
        <taxon>Candidatus Vecturitrichaceae</taxon>
        <taxon>Candidatus Vecturithrix</taxon>
    </lineage>
</organism>
<evidence type="ECO:0000313" key="2">
    <source>
        <dbReference type="Proteomes" id="UP000030661"/>
    </source>
</evidence>
<dbReference type="Proteomes" id="UP000030661">
    <property type="component" value="Unassembled WGS sequence"/>
</dbReference>
<protein>
    <recommendedName>
        <fullName evidence="3">DUF1349 domain-containing protein</fullName>
    </recommendedName>
</protein>
<evidence type="ECO:0000313" key="1">
    <source>
        <dbReference type="EMBL" id="GAK58785.1"/>
    </source>
</evidence>
<dbReference type="EMBL" id="DF820468">
    <property type="protein sequence ID" value="GAK58785.1"/>
    <property type="molecule type" value="Genomic_DNA"/>
</dbReference>
<dbReference type="Gene3D" id="2.60.120.200">
    <property type="match status" value="1"/>
</dbReference>
<dbReference type="InterPro" id="IPR009784">
    <property type="entry name" value="DUF1349"/>
</dbReference>
<proteinExistence type="predicted"/>
<dbReference type="AlphaFoldDB" id="A0A081C2I0"/>
<dbReference type="SUPFAM" id="SSF49899">
    <property type="entry name" value="Concanavalin A-like lectins/glucanases"/>
    <property type="match status" value="1"/>
</dbReference>
<dbReference type="PANTHER" id="PTHR35332:SF2">
    <property type="entry name" value="REGULATION OF ENOLASE PROTEIN 1"/>
    <property type="match status" value="1"/>
</dbReference>
<accession>A0A081C2I0</accession>
<gene>
    <name evidence="1" type="ORF">U27_05760</name>
</gene>
<name>A0A081C2I0_VECG1</name>
<dbReference type="InterPro" id="IPR013320">
    <property type="entry name" value="ConA-like_dom_sf"/>
</dbReference>
<dbReference type="Pfam" id="PF07081">
    <property type="entry name" value="DUF1349"/>
    <property type="match status" value="1"/>
</dbReference>
<sequence length="212" mass="24925">MNTILLDENFDQKTLNAKLQWYNPSQNWQIRDSWLIIEPDANTDYWRKTHYGFIADNGHFLWTEVTGDMIMTTHVCFHPAHQYDQSGLMVRLSPTCWLKTSVEYEPHEPDRLGVVVTNDGYSDWSTQNFPGNRDELMLRVRREGSDYFVEYLLPDRRKHTESGTWTQIRMAHLHEDDGQRPIQCGLYACSPKEAGYRTEFEFLKIEAGRVSV</sequence>
<reference evidence="1" key="1">
    <citation type="journal article" date="2015" name="PeerJ">
        <title>First genomic representation of candidate bacterial phylum KSB3 points to enhanced environmental sensing as a trigger of wastewater bulking.</title>
        <authorList>
            <person name="Sekiguchi Y."/>
            <person name="Ohashi A."/>
            <person name="Parks D.H."/>
            <person name="Yamauchi T."/>
            <person name="Tyson G.W."/>
            <person name="Hugenholtz P."/>
        </authorList>
    </citation>
    <scope>NUCLEOTIDE SEQUENCE [LARGE SCALE GENOMIC DNA]</scope>
</reference>